<dbReference type="GO" id="GO:0005506">
    <property type="term" value="F:iron ion binding"/>
    <property type="evidence" value="ECO:0007669"/>
    <property type="project" value="InterPro"/>
</dbReference>
<dbReference type="GO" id="GO:0008395">
    <property type="term" value="F:steroid hydroxylase activity"/>
    <property type="evidence" value="ECO:0007669"/>
    <property type="project" value="TreeGrafter"/>
</dbReference>
<proteinExistence type="inferred from homology"/>
<evidence type="ECO:0000256" key="2">
    <source>
        <dbReference type="ARBA" id="ARBA00022617"/>
    </source>
</evidence>
<dbReference type="GO" id="GO:0036199">
    <property type="term" value="F:cholest-4-en-3-one 26-monooxygenase activity"/>
    <property type="evidence" value="ECO:0007669"/>
    <property type="project" value="TreeGrafter"/>
</dbReference>
<evidence type="ECO:0000313" key="7">
    <source>
        <dbReference type="EMBL" id="CAB4726431.1"/>
    </source>
</evidence>
<keyword evidence="4" id="KW-0560">Oxidoreductase</keyword>
<evidence type="ECO:0000256" key="3">
    <source>
        <dbReference type="ARBA" id="ARBA00022723"/>
    </source>
</evidence>
<dbReference type="InterPro" id="IPR002397">
    <property type="entry name" value="Cyt_P450_B"/>
</dbReference>
<comment type="similarity">
    <text evidence="1">Belongs to the cytochrome P450 family.</text>
</comment>
<dbReference type="EMBL" id="CAEZYR010000004">
    <property type="protein sequence ID" value="CAB4726431.1"/>
    <property type="molecule type" value="Genomic_DNA"/>
</dbReference>
<dbReference type="PRINTS" id="PR00359">
    <property type="entry name" value="BP450"/>
</dbReference>
<dbReference type="SUPFAM" id="SSF48264">
    <property type="entry name" value="Cytochrome P450"/>
    <property type="match status" value="1"/>
</dbReference>
<dbReference type="InterPro" id="IPR017972">
    <property type="entry name" value="Cyt_P450_CS"/>
</dbReference>
<name>A0A6J6RVE8_9ZZZZ</name>
<dbReference type="PANTHER" id="PTHR46696:SF4">
    <property type="entry name" value="BIOTIN BIOSYNTHESIS CYTOCHROME P450"/>
    <property type="match status" value="1"/>
</dbReference>
<evidence type="ECO:0000256" key="5">
    <source>
        <dbReference type="ARBA" id="ARBA00023004"/>
    </source>
</evidence>
<dbReference type="PANTHER" id="PTHR46696">
    <property type="entry name" value="P450, PUTATIVE (EUROFUNG)-RELATED"/>
    <property type="match status" value="1"/>
</dbReference>
<accession>A0A6J6RVE8</accession>
<evidence type="ECO:0000256" key="4">
    <source>
        <dbReference type="ARBA" id="ARBA00023002"/>
    </source>
</evidence>
<dbReference type="GO" id="GO:0020037">
    <property type="term" value="F:heme binding"/>
    <property type="evidence" value="ECO:0007669"/>
    <property type="project" value="InterPro"/>
</dbReference>
<dbReference type="Gene3D" id="1.10.630.10">
    <property type="entry name" value="Cytochrome P450"/>
    <property type="match status" value="1"/>
</dbReference>
<dbReference type="Pfam" id="PF00067">
    <property type="entry name" value="p450"/>
    <property type="match status" value="1"/>
</dbReference>
<keyword evidence="6" id="KW-0503">Monooxygenase</keyword>
<evidence type="ECO:0000256" key="1">
    <source>
        <dbReference type="ARBA" id="ARBA00010617"/>
    </source>
</evidence>
<keyword evidence="3" id="KW-0479">Metal-binding</keyword>
<dbReference type="InterPro" id="IPR001128">
    <property type="entry name" value="Cyt_P450"/>
</dbReference>
<reference evidence="7" key="1">
    <citation type="submission" date="2020-05" db="EMBL/GenBank/DDBJ databases">
        <authorList>
            <person name="Chiriac C."/>
            <person name="Salcher M."/>
            <person name="Ghai R."/>
            <person name="Kavagutti S V."/>
        </authorList>
    </citation>
    <scope>NUCLEOTIDE SEQUENCE</scope>
</reference>
<organism evidence="7">
    <name type="scientific">freshwater metagenome</name>
    <dbReference type="NCBI Taxonomy" id="449393"/>
    <lineage>
        <taxon>unclassified sequences</taxon>
        <taxon>metagenomes</taxon>
        <taxon>ecological metagenomes</taxon>
    </lineage>
</organism>
<dbReference type="FunFam" id="1.10.630.10:FF:000018">
    <property type="entry name" value="Cytochrome P450 monooxygenase"/>
    <property type="match status" value="1"/>
</dbReference>
<dbReference type="InterPro" id="IPR036396">
    <property type="entry name" value="Cyt_P450_sf"/>
</dbReference>
<gene>
    <name evidence="7" type="ORF">UFOPK2754_00171</name>
</gene>
<protein>
    <submittedName>
        <fullName evidence="7">Unannotated protein</fullName>
    </submittedName>
</protein>
<dbReference type="GO" id="GO:0006707">
    <property type="term" value="P:cholesterol catabolic process"/>
    <property type="evidence" value="ECO:0007669"/>
    <property type="project" value="TreeGrafter"/>
</dbReference>
<dbReference type="AlphaFoldDB" id="A0A6J6RVE8"/>
<evidence type="ECO:0000256" key="6">
    <source>
        <dbReference type="ARBA" id="ARBA00023033"/>
    </source>
</evidence>
<sequence length="396" mass="44503">MRSTHRDLDLLDGRFYLDDAPATYRWARTEAPVYWDATNELWGIFRYDDVVEIEKRKDVFISSDTTKGGYRPNLPADDAIIGLDDPLHNKRRNLISRRFTPRAVGVWDDDIRAKVNRLLDAAKAKPGAVEVVEELAAPLPAMMIGKLLGFPDDKWPDLKHYSETTIKLGGGPRYMDDDGVNAAVQFFMDSSALFEEKKRCPMDDVMTVWTNAEVNGRPLTIEEVASDCLLVLDGGAETTRTVIGRTILNFIEHPDQWAALKAGADIDVAVEELIRYVTPIHNMCRVANRDYEIGGQTIRAGQQVVFIYPSANRDEAHFVDGDRFDVARTPNNHISFGFGTHFCLGASLARLEIKIFFEELLRRVHSIRLAPGTTPVDMPNAFVNGLEAAHIELTWA</sequence>
<dbReference type="PROSITE" id="PS00086">
    <property type="entry name" value="CYTOCHROME_P450"/>
    <property type="match status" value="1"/>
</dbReference>
<keyword evidence="5" id="KW-0408">Iron</keyword>
<keyword evidence="2" id="KW-0349">Heme</keyword>